<gene>
    <name evidence="1" type="ORF">I6J59_08125</name>
</gene>
<name>A0ABX7HB01_9BACT</name>
<dbReference type="Proteomes" id="UP000654720">
    <property type="component" value="Chromosome"/>
</dbReference>
<evidence type="ECO:0000313" key="1">
    <source>
        <dbReference type="EMBL" id="QRO51552.1"/>
    </source>
</evidence>
<organism evidence="1 2">
    <name type="scientific">Butyricimonas virosa</name>
    <dbReference type="NCBI Taxonomy" id="544645"/>
    <lineage>
        <taxon>Bacteria</taxon>
        <taxon>Pseudomonadati</taxon>
        <taxon>Bacteroidota</taxon>
        <taxon>Bacteroidia</taxon>
        <taxon>Bacteroidales</taxon>
        <taxon>Odoribacteraceae</taxon>
        <taxon>Butyricimonas</taxon>
    </lineage>
</organism>
<reference evidence="1 2" key="1">
    <citation type="submission" date="2021-02" db="EMBL/GenBank/DDBJ databases">
        <title>FDA dAtabase for Regulatory Grade micrObial Sequences (FDA-ARGOS): Supporting development and validation of Infectious Disease Dx tests.</title>
        <authorList>
            <person name="Carlson P."/>
            <person name="Fischbach M."/>
            <person name="Hastie J."/>
            <person name="Bilen M."/>
            <person name="Cheng A."/>
            <person name="Tallon L."/>
            <person name="Sadzewicz L."/>
            <person name="Zhao X."/>
            <person name="Boylan J."/>
            <person name="Ott S."/>
            <person name="Bowen H."/>
            <person name="Vavikolanu K."/>
            <person name="Mehta A."/>
            <person name="Aluvathingal J."/>
            <person name="Nadendla S."/>
            <person name="Yan Y."/>
            <person name="Sichtig H."/>
        </authorList>
    </citation>
    <scope>NUCLEOTIDE SEQUENCE [LARGE SCALE GENOMIC DNA]</scope>
    <source>
        <strain evidence="1 2">FDAARGOS_1229</strain>
    </source>
</reference>
<sequence>MRSRIELIKLLQCILEAESPSKDELIREFQEEVWNDESVQDSKLNEVLSELAYDLDFYESNDRWRENNLGYYGNDKLKNIMKNAIQKLKE</sequence>
<dbReference type="EMBL" id="CP069450">
    <property type="protein sequence ID" value="QRO51552.1"/>
    <property type="molecule type" value="Genomic_DNA"/>
</dbReference>
<keyword evidence="2" id="KW-1185">Reference proteome</keyword>
<accession>A0ABX7HB01</accession>
<protein>
    <submittedName>
        <fullName evidence="1">Uncharacterized protein</fullName>
    </submittedName>
</protein>
<proteinExistence type="predicted"/>
<evidence type="ECO:0000313" key="2">
    <source>
        <dbReference type="Proteomes" id="UP000654720"/>
    </source>
</evidence>
<dbReference type="GeneID" id="93095532"/>
<dbReference type="RefSeq" id="WP_027202346.1">
    <property type="nucleotide sequence ID" value="NZ_CAMXLP010000171.1"/>
</dbReference>